<sequence>MTALNRPDFPKDPTKANLNSNAPVEWIGTISPLRSDLEGNQALVLALQAIQQARADHGIRANSELARSHLKHALSLAPYDAELWLALAVLEAGQDPDGPAAIESLKMSYLTAPSDARLMPLRLATVTQFDALTSPDLRDLAQGDVRLMLTRQPDQTPALVSAYRQASGRGKEFLKGAIRTIDPARLRTLSG</sequence>
<accession>A0A4Y9LIJ2</accession>
<evidence type="ECO:0000313" key="2">
    <source>
        <dbReference type="Proteomes" id="UP000297966"/>
    </source>
</evidence>
<reference evidence="1 2" key="1">
    <citation type="submission" date="2019-03" db="EMBL/GenBank/DDBJ databases">
        <title>Bradyrhizobium diversity isolated from nodules of Chamaecrista fasciculata.</title>
        <authorList>
            <person name="Klepa M.S."/>
            <person name="Urquiaga M.O."/>
            <person name="Hungria M."/>
            <person name="Delamuta J.R."/>
        </authorList>
    </citation>
    <scope>NUCLEOTIDE SEQUENCE [LARGE SCALE GENOMIC DNA]</scope>
    <source>
        <strain evidence="1 2">CNPSo 3448</strain>
    </source>
</reference>
<protein>
    <recommendedName>
        <fullName evidence="3">Tetratricopeptide repeat protein</fullName>
    </recommendedName>
</protein>
<comment type="caution">
    <text evidence="1">The sequence shown here is derived from an EMBL/GenBank/DDBJ whole genome shotgun (WGS) entry which is preliminary data.</text>
</comment>
<organism evidence="1 2">
    <name type="scientific">Bradyrhizobium niftali</name>
    <dbReference type="NCBI Taxonomy" id="2560055"/>
    <lineage>
        <taxon>Bacteria</taxon>
        <taxon>Pseudomonadati</taxon>
        <taxon>Pseudomonadota</taxon>
        <taxon>Alphaproteobacteria</taxon>
        <taxon>Hyphomicrobiales</taxon>
        <taxon>Nitrobacteraceae</taxon>
        <taxon>Bradyrhizobium</taxon>
    </lineage>
</organism>
<name>A0A4Y9LIJ2_9BRAD</name>
<proteinExistence type="predicted"/>
<keyword evidence="2" id="KW-1185">Reference proteome</keyword>
<dbReference type="Proteomes" id="UP000297966">
    <property type="component" value="Unassembled WGS sequence"/>
</dbReference>
<evidence type="ECO:0000313" key="1">
    <source>
        <dbReference type="EMBL" id="TFV43165.1"/>
    </source>
</evidence>
<dbReference type="AlphaFoldDB" id="A0A4Y9LIJ2"/>
<dbReference type="EMBL" id="SPQT01000025">
    <property type="protein sequence ID" value="TFV43165.1"/>
    <property type="molecule type" value="Genomic_DNA"/>
</dbReference>
<dbReference type="OrthoDB" id="8217378at2"/>
<evidence type="ECO:0008006" key="3">
    <source>
        <dbReference type="Google" id="ProtNLM"/>
    </source>
</evidence>
<gene>
    <name evidence="1" type="ORF">E4K65_33590</name>
</gene>
<dbReference type="RefSeq" id="WP_135177784.1">
    <property type="nucleotide sequence ID" value="NZ_SPQT01000025.1"/>
</dbReference>